<keyword evidence="4 6" id="KW-0831">Ubiquinone biosynthesis</keyword>
<dbReference type="Pfam" id="PF01209">
    <property type="entry name" value="Ubie_methyltran"/>
    <property type="match status" value="1"/>
</dbReference>
<reference evidence="8" key="1">
    <citation type="journal article" date="2019" name="Int. J. Syst. Evol. Microbiol.">
        <title>The Global Catalogue of Microorganisms (GCM) 10K type strain sequencing project: providing services to taxonomists for standard genome sequencing and annotation.</title>
        <authorList>
            <consortium name="The Broad Institute Genomics Platform"/>
            <consortium name="The Broad Institute Genome Sequencing Center for Infectious Disease"/>
            <person name="Wu L."/>
            <person name="Ma J."/>
        </authorList>
    </citation>
    <scope>NUCLEOTIDE SEQUENCE [LARGE SCALE GENOMIC DNA]</scope>
    <source>
        <strain evidence="8">NBRC 3267</strain>
    </source>
</reference>
<comment type="catalytic activity">
    <reaction evidence="6">
        <text>a 2-demethylmenaquinol + S-adenosyl-L-methionine = a menaquinol + S-adenosyl-L-homocysteine + H(+)</text>
        <dbReference type="Rhea" id="RHEA:42640"/>
        <dbReference type="Rhea" id="RHEA-COMP:9539"/>
        <dbReference type="Rhea" id="RHEA-COMP:9563"/>
        <dbReference type="ChEBI" id="CHEBI:15378"/>
        <dbReference type="ChEBI" id="CHEBI:18151"/>
        <dbReference type="ChEBI" id="CHEBI:55437"/>
        <dbReference type="ChEBI" id="CHEBI:57856"/>
        <dbReference type="ChEBI" id="CHEBI:59789"/>
        <dbReference type="EC" id="2.1.1.163"/>
    </reaction>
</comment>
<dbReference type="SUPFAM" id="SSF53335">
    <property type="entry name" value="S-adenosyl-L-methionine-dependent methyltransferases"/>
    <property type="match status" value="1"/>
</dbReference>
<dbReference type="GO" id="GO:0008425">
    <property type="term" value="F:2-methoxy-6-polyprenyl-1,4-benzoquinol methyltransferase activity"/>
    <property type="evidence" value="ECO:0007669"/>
    <property type="project" value="UniProtKB-UniRule"/>
</dbReference>
<dbReference type="PROSITE" id="PS01184">
    <property type="entry name" value="UBIE_2"/>
    <property type="match status" value="1"/>
</dbReference>
<feature type="binding site" evidence="6">
    <location>
        <position position="189"/>
    </location>
    <ligand>
        <name>S-adenosyl-L-methionine</name>
        <dbReference type="ChEBI" id="CHEBI:59789"/>
    </ligand>
</feature>
<dbReference type="InterPro" id="IPR004033">
    <property type="entry name" value="UbiE/COQ5_MeTrFase"/>
</dbReference>
<dbReference type="PROSITE" id="PS51608">
    <property type="entry name" value="SAM_MT_UBIE"/>
    <property type="match status" value="1"/>
</dbReference>
<accession>A0AAV5NBV9</accession>
<keyword evidence="8" id="KW-1185">Reference proteome</keyword>
<evidence type="ECO:0000313" key="8">
    <source>
        <dbReference type="Proteomes" id="UP001156614"/>
    </source>
</evidence>
<keyword evidence="3 6" id="KW-0808">Transferase</keyword>
<comment type="catalytic activity">
    <reaction evidence="6">
        <text>a 2-methoxy-6-(all-trans-polyprenyl)benzene-1,4-diol + S-adenosyl-L-methionine = a 5-methoxy-2-methyl-3-(all-trans-polyprenyl)benzene-1,4-diol + S-adenosyl-L-homocysteine + H(+)</text>
        <dbReference type="Rhea" id="RHEA:28286"/>
        <dbReference type="Rhea" id="RHEA-COMP:10858"/>
        <dbReference type="Rhea" id="RHEA-COMP:10859"/>
        <dbReference type="ChEBI" id="CHEBI:15378"/>
        <dbReference type="ChEBI" id="CHEBI:57856"/>
        <dbReference type="ChEBI" id="CHEBI:59789"/>
        <dbReference type="ChEBI" id="CHEBI:84166"/>
        <dbReference type="ChEBI" id="CHEBI:84167"/>
        <dbReference type="EC" id="2.1.1.201"/>
    </reaction>
</comment>
<dbReference type="PROSITE" id="PS01183">
    <property type="entry name" value="UBIE_1"/>
    <property type="match status" value="1"/>
</dbReference>
<comment type="pathway">
    <text evidence="6">Cofactor biosynthesis; ubiquinone biosynthesis.</text>
</comment>
<dbReference type="Gene3D" id="3.40.50.150">
    <property type="entry name" value="Vaccinia Virus protein VP39"/>
    <property type="match status" value="1"/>
</dbReference>
<protein>
    <recommendedName>
        <fullName evidence="6">Ubiquinone/menaquinone biosynthesis C-methyltransferase UbiE</fullName>
        <ecNumber evidence="6">2.1.1.163</ecNumber>
        <ecNumber evidence="6">2.1.1.201</ecNumber>
    </recommendedName>
    <alternativeName>
        <fullName evidence="6">2-methoxy-6-polyprenyl-1,4-benzoquinol methylase</fullName>
    </alternativeName>
    <alternativeName>
        <fullName evidence="6">Demethylmenaquinone methyltransferase</fullName>
    </alternativeName>
</protein>
<name>A0AAV5NBV9_9PROT</name>
<dbReference type="GO" id="GO:0032259">
    <property type="term" value="P:methylation"/>
    <property type="evidence" value="ECO:0007669"/>
    <property type="project" value="UniProtKB-KW"/>
</dbReference>
<comment type="function">
    <text evidence="6">Methyltransferase required for the conversion of demethylmenaquinol (DMKH2) to menaquinol (MKH2) and the conversion of 2-polyprenyl-6-methoxy-1,4-benzoquinol (DDMQH2) to 2-polyprenyl-3-methyl-6-methoxy-1,4-benzoquinol (DMQH2).</text>
</comment>
<keyword evidence="2 6" id="KW-0489">Methyltransferase</keyword>
<dbReference type="HAMAP" id="MF_01813">
    <property type="entry name" value="MenG_UbiE_methyltr"/>
    <property type="match status" value="1"/>
</dbReference>
<keyword evidence="5 6" id="KW-0949">S-adenosyl-L-methionine</keyword>
<comment type="caution">
    <text evidence="6">Lacks conserved residue(s) required for the propagation of feature annotation.</text>
</comment>
<feature type="binding site" evidence="6">
    <location>
        <position position="170"/>
    </location>
    <ligand>
        <name>S-adenosyl-L-methionine</name>
        <dbReference type="ChEBI" id="CHEBI:59789"/>
    </ligand>
</feature>
<dbReference type="EMBL" id="BSNU01000001">
    <property type="protein sequence ID" value="GLQ61408.1"/>
    <property type="molecule type" value="Genomic_DNA"/>
</dbReference>
<dbReference type="EC" id="2.1.1.163" evidence="6"/>
<dbReference type="NCBIfam" id="TIGR01934">
    <property type="entry name" value="MenG_MenH_UbiE"/>
    <property type="match status" value="1"/>
</dbReference>
<evidence type="ECO:0000256" key="1">
    <source>
        <dbReference type="ARBA" id="ARBA00022428"/>
    </source>
</evidence>
<proteinExistence type="inferred from homology"/>
<feature type="binding site" evidence="6">
    <location>
        <begin position="217"/>
        <end position="218"/>
    </location>
    <ligand>
        <name>S-adenosyl-L-methionine</name>
        <dbReference type="ChEBI" id="CHEBI:59789"/>
    </ligand>
</feature>
<evidence type="ECO:0000256" key="6">
    <source>
        <dbReference type="HAMAP-Rule" id="MF_01813"/>
    </source>
</evidence>
<evidence type="ECO:0000256" key="2">
    <source>
        <dbReference type="ARBA" id="ARBA00022603"/>
    </source>
</evidence>
<dbReference type="Proteomes" id="UP001156614">
    <property type="component" value="Unassembled WGS sequence"/>
</dbReference>
<dbReference type="AlphaFoldDB" id="A0AAV5NBV9"/>
<comment type="similarity">
    <text evidence="6">Belongs to the class I-like SAM-binding methyltransferase superfamily. MenG/UbiE family.</text>
</comment>
<dbReference type="CDD" id="cd02440">
    <property type="entry name" value="AdoMet_MTases"/>
    <property type="match status" value="1"/>
</dbReference>
<comment type="caution">
    <text evidence="7">The sequence shown here is derived from an EMBL/GenBank/DDBJ whole genome shotgun (WGS) entry which is preliminary data.</text>
</comment>
<dbReference type="InterPro" id="IPR029063">
    <property type="entry name" value="SAM-dependent_MTases_sf"/>
</dbReference>
<evidence type="ECO:0000256" key="5">
    <source>
        <dbReference type="ARBA" id="ARBA00022691"/>
    </source>
</evidence>
<dbReference type="EC" id="2.1.1.201" evidence="6"/>
<dbReference type="GO" id="GO:0009060">
    <property type="term" value="P:aerobic respiration"/>
    <property type="evidence" value="ECO:0007669"/>
    <property type="project" value="UniProtKB-UniRule"/>
</dbReference>
<evidence type="ECO:0000256" key="4">
    <source>
        <dbReference type="ARBA" id="ARBA00022688"/>
    </source>
</evidence>
<evidence type="ECO:0000256" key="3">
    <source>
        <dbReference type="ARBA" id="ARBA00022679"/>
    </source>
</evidence>
<comment type="pathway">
    <text evidence="6">Quinol/quinone metabolism; menaquinone biosynthesis; menaquinol from 1,4-dihydroxy-2-naphthoate: step 2/2.</text>
</comment>
<dbReference type="GO" id="GO:0009234">
    <property type="term" value="P:menaquinone biosynthetic process"/>
    <property type="evidence" value="ECO:0007669"/>
    <property type="project" value="UniProtKB-UniRule"/>
</dbReference>
<evidence type="ECO:0000313" key="7">
    <source>
        <dbReference type="EMBL" id="GLQ61408.1"/>
    </source>
</evidence>
<dbReference type="PANTHER" id="PTHR43591">
    <property type="entry name" value="METHYLTRANSFERASE"/>
    <property type="match status" value="1"/>
</dbReference>
<organism evidence="7 8">
    <name type="scientific">Gluconobacter cerinus</name>
    <dbReference type="NCBI Taxonomy" id="38307"/>
    <lineage>
        <taxon>Bacteria</taxon>
        <taxon>Pseudomonadati</taxon>
        <taxon>Pseudomonadota</taxon>
        <taxon>Alphaproteobacteria</taxon>
        <taxon>Acetobacterales</taxon>
        <taxon>Acetobacteraceae</taxon>
        <taxon>Gluconobacter</taxon>
    </lineage>
</organism>
<gene>
    <name evidence="6" type="primary">ubiE</name>
    <name evidence="7" type="ORF">GCM10007867_02530</name>
</gene>
<dbReference type="PANTHER" id="PTHR43591:SF24">
    <property type="entry name" value="2-METHOXY-6-POLYPRENYL-1,4-BENZOQUINOL METHYLASE, MITOCHONDRIAL"/>
    <property type="match status" value="1"/>
</dbReference>
<sequence>MEHHAPSVLDAHQDILGATMEGEHGLPFKPFPEIQGKWPPQVRAVDSNVTDPLPLKGILEPTHDGFDFWKLWHDWSQRYIDCPMTDSAEHNVPPFPSSEQTGDTTDFGYRNVPRNQKKTMVREVFESVAGKYDIMNDVMSLGIHRVWKRIFVGMLGARPNMKLLDLAGGTGDITFGWLRAGGGPAILSDINSAMLSVGRDRAIKAGLIGQIEVCVVDAEAIPLPDCSVDRVTIAFGLRNCTDKDAVLREARRVLKPGGRFFCLEFSRVEIAALSPVYDTWSFKVLPKMGQLIAKDAESYQYLAESIRMFPDQETLAQMMRNAGLERVQYRNLSGGIAAIHSGWRL</sequence>
<keyword evidence="1 6" id="KW-0474">Menaquinone biosynthesis</keyword>
<dbReference type="InterPro" id="IPR023576">
    <property type="entry name" value="UbiE/COQ5_MeTrFase_CS"/>
</dbReference>
<dbReference type="GO" id="GO:0043770">
    <property type="term" value="F:demethylmenaquinone methyltransferase activity"/>
    <property type="evidence" value="ECO:0007669"/>
    <property type="project" value="UniProtKB-UniRule"/>
</dbReference>